<accession>A0ABT5D7R8</accession>
<gene>
    <name evidence="3" type="ORF">POL68_07520</name>
</gene>
<proteinExistence type="predicted"/>
<organism evidence="3 4">
    <name type="scientific">Stigmatella ashevillensis</name>
    <dbReference type="NCBI Taxonomy" id="2995309"/>
    <lineage>
        <taxon>Bacteria</taxon>
        <taxon>Pseudomonadati</taxon>
        <taxon>Myxococcota</taxon>
        <taxon>Myxococcia</taxon>
        <taxon>Myxococcales</taxon>
        <taxon>Cystobacterineae</taxon>
        <taxon>Archangiaceae</taxon>
        <taxon>Stigmatella</taxon>
    </lineage>
</organism>
<keyword evidence="1" id="KW-0175">Coiled coil</keyword>
<reference evidence="3 4" key="1">
    <citation type="submission" date="2022-11" db="EMBL/GenBank/DDBJ databases">
        <title>Minimal conservation of predation-associated metabolite biosynthetic gene clusters underscores biosynthetic potential of Myxococcota including descriptions for ten novel species: Archangium lansinium sp. nov., Myxococcus landrumus sp. nov., Nannocystis bai.</title>
        <authorList>
            <person name="Ahearne A."/>
            <person name="Stevens C."/>
            <person name="Dowd S."/>
        </authorList>
    </citation>
    <scope>NUCLEOTIDE SEQUENCE [LARGE SCALE GENOMIC DNA]</scope>
    <source>
        <strain evidence="3 4">NCWAL01</strain>
    </source>
</reference>
<protein>
    <submittedName>
        <fullName evidence="3">Uncharacterized protein</fullName>
    </submittedName>
</protein>
<feature type="compositionally biased region" description="Basic and acidic residues" evidence="2">
    <location>
        <begin position="12"/>
        <end position="21"/>
    </location>
</feature>
<evidence type="ECO:0000256" key="1">
    <source>
        <dbReference type="SAM" id="Coils"/>
    </source>
</evidence>
<dbReference type="RefSeq" id="WP_272136046.1">
    <property type="nucleotide sequence ID" value="NZ_JAQNDM010000002.1"/>
</dbReference>
<dbReference type="EMBL" id="JAQNDM010000002">
    <property type="protein sequence ID" value="MDC0708317.1"/>
    <property type="molecule type" value="Genomic_DNA"/>
</dbReference>
<feature type="compositionally biased region" description="Polar residues" evidence="2">
    <location>
        <begin position="1"/>
        <end position="10"/>
    </location>
</feature>
<evidence type="ECO:0000313" key="3">
    <source>
        <dbReference type="EMBL" id="MDC0708317.1"/>
    </source>
</evidence>
<dbReference type="Proteomes" id="UP001221838">
    <property type="component" value="Unassembled WGS sequence"/>
</dbReference>
<feature type="coiled-coil region" evidence="1">
    <location>
        <begin position="42"/>
        <end position="69"/>
    </location>
</feature>
<name>A0ABT5D7R8_9BACT</name>
<comment type="caution">
    <text evidence="3">The sequence shown here is derived from an EMBL/GenBank/DDBJ whole genome shotgun (WGS) entry which is preliminary data.</text>
</comment>
<keyword evidence="4" id="KW-1185">Reference proteome</keyword>
<sequence length="107" mass="12168">MTQMPSSSAPSAEKEGRSSPAELDRVLLAQALRDFEIANTRVLDLTQRLIESERRRRDMEHEVAQLRLSMHGSAPAQDRLAYRAARWAFHRAREVAQRVLKNGQGQS</sequence>
<evidence type="ECO:0000256" key="2">
    <source>
        <dbReference type="SAM" id="MobiDB-lite"/>
    </source>
</evidence>
<feature type="region of interest" description="Disordered" evidence="2">
    <location>
        <begin position="1"/>
        <end position="21"/>
    </location>
</feature>
<evidence type="ECO:0000313" key="4">
    <source>
        <dbReference type="Proteomes" id="UP001221838"/>
    </source>
</evidence>